<gene>
    <name evidence="1" type="ORF">A2678_02625</name>
</gene>
<accession>A0A1F6CI46</accession>
<proteinExistence type="predicted"/>
<organism evidence="1 2">
    <name type="scientific">Candidatus Kaiserbacteria bacterium RIFCSPHIGHO2_01_FULL_53_31</name>
    <dbReference type="NCBI Taxonomy" id="1798481"/>
    <lineage>
        <taxon>Bacteria</taxon>
        <taxon>Candidatus Kaiseribacteriota</taxon>
    </lineage>
</organism>
<sequence length="129" mass="14615">MIKKIVATIFLLLVAGGIYWNWRGAPPWVRIPNTGILTTQGMMTCLPHRSFELGSTMECLSGFKDDQGRYFMLRVTDPNYKDPLKLPVSGHIEIEGIFTPMPDFNEKYLYVGILEATKITKLTSTRTSI</sequence>
<dbReference type="EMBL" id="MFKU01000006">
    <property type="protein sequence ID" value="OGG48934.1"/>
    <property type="molecule type" value="Genomic_DNA"/>
</dbReference>
<name>A0A1F6CI46_9BACT</name>
<dbReference type="STRING" id="1798481.A2678_02625"/>
<reference evidence="1 2" key="1">
    <citation type="journal article" date="2016" name="Nat. Commun.">
        <title>Thousands of microbial genomes shed light on interconnected biogeochemical processes in an aquifer system.</title>
        <authorList>
            <person name="Anantharaman K."/>
            <person name="Brown C.T."/>
            <person name="Hug L.A."/>
            <person name="Sharon I."/>
            <person name="Castelle C.J."/>
            <person name="Probst A.J."/>
            <person name="Thomas B.C."/>
            <person name="Singh A."/>
            <person name="Wilkins M.J."/>
            <person name="Karaoz U."/>
            <person name="Brodie E.L."/>
            <person name="Williams K.H."/>
            <person name="Hubbard S.S."/>
            <person name="Banfield J.F."/>
        </authorList>
    </citation>
    <scope>NUCLEOTIDE SEQUENCE [LARGE SCALE GENOMIC DNA]</scope>
</reference>
<comment type="caution">
    <text evidence="1">The sequence shown here is derived from an EMBL/GenBank/DDBJ whole genome shotgun (WGS) entry which is preliminary data.</text>
</comment>
<evidence type="ECO:0000313" key="1">
    <source>
        <dbReference type="EMBL" id="OGG48934.1"/>
    </source>
</evidence>
<dbReference type="AlphaFoldDB" id="A0A1F6CI46"/>
<evidence type="ECO:0000313" key="2">
    <source>
        <dbReference type="Proteomes" id="UP000178815"/>
    </source>
</evidence>
<dbReference type="Proteomes" id="UP000178815">
    <property type="component" value="Unassembled WGS sequence"/>
</dbReference>
<evidence type="ECO:0008006" key="3">
    <source>
        <dbReference type="Google" id="ProtNLM"/>
    </source>
</evidence>
<protein>
    <recommendedName>
        <fullName evidence="3">DUF4131 domain-containing protein</fullName>
    </recommendedName>
</protein>